<keyword evidence="5" id="KW-0119">Carbohydrate metabolism</keyword>
<evidence type="ECO:0000256" key="6">
    <source>
        <dbReference type="SAM" id="SignalP"/>
    </source>
</evidence>
<dbReference type="Gene3D" id="2.80.10.50">
    <property type="match status" value="2"/>
</dbReference>
<dbReference type="SMART" id="SM00458">
    <property type="entry name" value="RICIN"/>
    <property type="match status" value="1"/>
</dbReference>
<dbReference type="InterPro" id="IPR000772">
    <property type="entry name" value="Ricin_B_lectin"/>
</dbReference>
<keyword evidence="2" id="KW-0378">Hydrolase</keyword>
<dbReference type="AlphaFoldDB" id="A0A919FXG8"/>
<comment type="similarity">
    <text evidence="1">Belongs to the pectinesterase family.</text>
</comment>
<keyword evidence="5" id="KW-0624">Polysaccharide degradation</keyword>
<evidence type="ECO:0000256" key="3">
    <source>
        <dbReference type="ARBA" id="ARBA00023085"/>
    </source>
</evidence>
<protein>
    <recommendedName>
        <fullName evidence="11">Pectin methylesterase-like acyl-CoA thioesterase</fullName>
    </recommendedName>
</protein>
<dbReference type="PANTHER" id="PTHR31321">
    <property type="entry name" value="ACYL-COA THIOESTER HYDROLASE YBHC-RELATED"/>
    <property type="match status" value="1"/>
</dbReference>
<proteinExistence type="inferred from homology"/>
<keyword evidence="5" id="KW-0964">Secreted</keyword>
<evidence type="ECO:0000259" key="7">
    <source>
        <dbReference type="SMART" id="SM00458"/>
    </source>
</evidence>
<feature type="chain" id="PRO_5039395591" description="Pectin methylesterase-like acyl-CoA thioesterase" evidence="6">
    <location>
        <begin position="30"/>
        <end position="783"/>
    </location>
</feature>
<keyword evidence="10" id="KW-1185">Reference proteome</keyword>
<comment type="caution">
    <text evidence="9">The sequence shown here is derived from an EMBL/GenBank/DDBJ whole genome shotgun (WGS) entry which is preliminary data.</text>
</comment>
<dbReference type="Proteomes" id="UP000627369">
    <property type="component" value="Unassembled WGS sequence"/>
</dbReference>
<evidence type="ECO:0000259" key="8">
    <source>
        <dbReference type="SMART" id="SM00656"/>
    </source>
</evidence>
<dbReference type="Gene3D" id="2.160.20.10">
    <property type="entry name" value="Single-stranded right-handed beta-helix, Pectin lyase-like"/>
    <property type="match status" value="2"/>
</dbReference>
<keyword evidence="3" id="KW-0063">Aspartyl esterase</keyword>
<dbReference type="SUPFAM" id="SSF50370">
    <property type="entry name" value="Ricin B-like lectins"/>
    <property type="match status" value="1"/>
</dbReference>
<evidence type="ECO:0000313" key="9">
    <source>
        <dbReference type="EMBL" id="GHH73684.1"/>
    </source>
</evidence>
<dbReference type="GO" id="GO:0009279">
    <property type="term" value="C:cell outer membrane"/>
    <property type="evidence" value="ECO:0007669"/>
    <property type="project" value="TreeGrafter"/>
</dbReference>
<dbReference type="PROSITE" id="PS50231">
    <property type="entry name" value="RICIN_B_LECTIN"/>
    <property type="match status" value="1"/>
</dbReference>
<dbReference type="SUPFAM" id="SSF51126">
    <property type="entry name" value="Pectin lyase-like"/>
    <property type="match status" value="2"/>
</dbReference>
<dbReference type="InterPro" id="IPR000070">
    <property type="entry name" value="Pectinesterase_cat"/>
</dbReference>
<dbReference type="GO" id="GO:0016829">
    <property type="term" value="F:lyase activity"/>
    <property type="evidence" value="ECO:0007669"/>
    <property type="project" value="UniProtKB-KW"/>
</dbReference>
<dbReference type="GO" id="GO:0005576">
    <property type="term" value="C:extracellular region"/>
    <property type="evidence" value="ECO:0007669"/>
    <property type="project" value="UniProtKB-SubCell"/>
</dbReference>
<dbReference type="Pfam" id="PF00544">
    <property type="entry name" value="Pectate_lyase_4"/>
    <property type="match status" value="1"/>
</dbReference>
<evidence type="ECO:0000256" key="1">
    <source>
        <dbReference type="ARBA" id="ARBA00008891"/>
    </source>
</evidence>
<dbReference type="CDD" id="cd00161">
    <property type="entry name" value="beta-trefoil_Ricin-like"/>
    <property type="match status" value="1"/>
</dbReference>
<reference evidence="9" key="1">
    <citation type="journal article" date="2014" name="Int. J. Syst. Evol. Microbiol.">
        <title>Complete genome sequence of Corynebacterium casei LMG S-19264T (=DSM 44701T), isolated from a smear-ripened cheese.</title>
        <authorList>
            <consortium name="US DOE Joint Genome Institute (JGI-PGF)"/>
            <person name="Walter F."/>
            <person name="Albersmeier A."/>
            <person name="Kalinowski J."/>
            <person name="Ruckert C."/>
        </authorList>
    </citation>
    <scope>NUCLEOTIDE SEQUENCE</scope>
    <source>
        <strain evidence="9">CGMCC 4.7398</strain>
    </source>
</reference>
<evidence type="ECO:0000256" key="4">
    <source>
        <dbReference type="ARBA" id="ARBA00023239"/>
    </source>
</evidence>
<evidence type="ECO:0008006" key="11">
    <source>
        <dbReference type="Google" id="ProtNLM"/>
    </source>
</evidence>
<dbReference type="GO" id="GO:0000272">
    <property type="term" value="P:polysaccharide catabolic process"/>
    <property type="evidence" value="ECO:0007669"/>
    <property type="project" value="UniProtKB-KW"/>
</dbReference>
<dbReference type="Pfam" id="PF01095">
    <property type="entry name" value="Pectinesterase"/>
    <property type="match status" value="1"/>
</dbReference>
<dbReference type="InterPro" id="IPR035992">
    <property type="entry name" value="Ricin_B-like_lectins"/>
</dbReference>
<evidence type="ECO:0000313" key="10">
    <source>
        <dbReference type="Proteomes" id="UP000627369"/>
    </source>
</evidence>
<evidence type="ECO:0000256" key="2">
    <source>
        <dbReference type="ARBA" id="ARBA00022801"/>
    </source>
</evidence>
<evidence type="ECO:0000256" key="5">
    <source>
        <dbReference type="RuleBase" id="RU361173"/>
    </source>
</evidence>
<dbReference type="InterPro" id="IPR002022">
    <property type="entry name" value="Pec_lyase"/>
</dbReference>
<feature type="domain" description="Pectate lyase" evidence="8">
    <location>
        <begin position="506"/>
        <end position="721"/>
    </location>
</feature>
<name>A0A919FXG8_9MICO</name>
<comment type="subcellular location">
    <subcellularLocation>
        <location evidence="5">Secreted</location>
    </subcellularLocation>
</comment>
<gene>
    <name evidence="9" type="ORF">GCM10017772_25900</name>
</gene>
<reference evidence="9" key="2">
    <citation type="submission" date="2020-09" db="EMBL/GenBank/DDBJ databases">
        <authorList>
            <person name="Sun Q."/>
            <person name="Zhou Y."/>
        </authorList>
    </citation>
    <scope>NUCLEOTIDE SEQUENCE</scope>
    <source>
        <strain evidence="9">CGMCC 4.7398</strain>
    </source>
</reference>
<dbReference type="Pfam" id="PF14200">
    <property type="entry name" value="RicinB_lectin_2"/>
    <property type="match status" value="1"/>
</dbReference>
<dbReference type="RefSeq" id="WP_189669658.1">
    <property type="nucleotide sequence ID" value="NZ_BNAS01000003.1"/>
</dbReference>
<dbReference type="SMART" id="SM00656">
    <property type="entry name" value="Amb_all"/>
    <property type="match status" value="1"/>
</dbReference>
<accession>A0A919FXG8</accession>
<dbReference type="InterPro" id="IPR012334">
    <property type="entry name" value="Pectin_lyas_fold"/>
</dbReference>
<dbReference type="InterPro" id="IPR011050">
    <property type="entry name" value="Pectin_lyase_fold/virulence"/>
</dbReference>
<dbReference type="PANTHER" id="PTHR31321:SF57">
    <property type="entry name" value="PECTINESTERASE 53-RELATED"/>
    <property type="match status" value="1"/>
</dbReference>
<dbReference type="GO" id="GO:0042545">
    <property type="term" value="P:cell wall modification"/>
    <property type="evidence" value="ECO:0007669"/>
    <property type="project" value="InterPro"/>
</dbReference>
<keyword evidence="6" id="KW-0732">Signal</keyword>
<sequence length="783" mass="82943">MKRVLRDARRGIAALAIAATALLTSTAAAVGTASVAAAGVPTAGGTYQLIAGHSGMCLDVPGASSDNGVGLQQWGCTDGAAWQQFRLTAVGQDRYQLVSTGNGKCLDLAAGSTAVGARVLQWDCAADKAWQQWTLTAGTDGAYRVASVQSGLCLTVQNASTTSGAAIVQGACTTATDKQWTFDDGAAAPGSYTVAADGTGQYRTVQAAVDAVGTGNASRVTITIKPGTYRERVVVPGDKPYVSLVGGGDSPDDVVIVNNISAGMAGSHRGSATLVAEGHDFFADNLTVSNDFDETSQTSGHQALAVYLNADRAVLDDLRLLGDQDTFLVNNNARAYVTDSYIEGTVDFIYGGGIAVFERCKIYEKRSTGGPITAASTPAERAYGFLFYRSTVTGATNGTTQLGRPWRQGAQVVYRESSLSATIATSQPWTDMSDAQWESARYFEYRNTGAGATVNANRPQLTDAQALDYTPRRYLAGSDGWNPVGSPWSATPDGFAATGGGTNGGSGGQTVTVTTYADLERYATASGPYVIRVAAPITVTPYGRELPVTSDKTIIGVGTQGHIVNGGFFLGEGVHDVIIRNLTIRDTRMADDDPDDKVYDYDGIQMDTADHIWIDHNRISRMNDGLIDSRKDTSYLTVSWNVLEEGNKSFGIGWTTNVTSRMTIHHNWIRATAQRNPSIDNVALAHLYNNYLQDITSYGNLSRGAARTVIENGYFERVNNPFYRDTTAASLTQTGSILVDTTGRAETGGTTFRPADHYSYQLDPAADVPAIVRAGAGPQPTIG</sequence>
<dbReference type="GO" id="GO:0030599">
    <property type="term" value="F:pectinesterase activity"/>
    <property type="evidence" value="ECO:0007669"/>
    <property type="project" value="InterPro"/>
</dbReference>
<feature type="domain" description="Ricin B lectin" evidence="7">
    <location>
        <begin position="45"/>
        <end position="183"/>
    </location>
</feature>
<comment type="similarity">
    <text evidence="5">Belongs to the polysaccharide lyase 1 family.</text>
</comment>
<dbReference type="EMBL" id="BNAS01000003">
    <property type="protein sequence ID" value="GHH73684.1"/>
    <property type="molecule type" value="Genomic_DNA"/>
</dbReference>
<organism evidence="9 10">
    <name type="scientific">Promicromonospora soli</name>
    <dbReference type="NCBI Taxonomy" id="2035533"/>
    <lineage>
        <taxon>Bacteria</taxon>
        <taxon>Bacillati</taxon>
        <taxon>Actinomycetota</taxon>
        <taxon>Actinomycetes</taxon>
        <taxon>Micrococcales</taxon>
        <taxon>Promicromonosporaceae</taxon>
        <taxon>Promicromonospora</taxon>
    </lineage>
</organism>
<feature type="signal peptide" evidence="6">
    <location>
        <begin position="1"/>
        <end position="29"/>
    </location>
</feature>
<keyword evidence="4 5" id="KW-0456">Lyase</keyword>